<dbReference type="PROSITE" id="PS51635">
    <property type="entry name" value="PNPLA"/>
    <property type="match status" value="1"/>
</dbReference>
<evidence type="ECO:0000256" key="1">
    <source>
        <dbReference type="ARBA" id="ARBA00023098"/>
    </source>
</evidence>
<dbReference type="GO" id="GO:0004806">
    <property type="term" value="F:triacylglycerol lipase activity"/>
    <property type="evidence" value="ECO:0007669"/>
    <property type="project" value="TreeGrafter"/>
</dbReference>
<dbReference type="SUPFAM" id="SSF52151">
    <property type="entry name" value="FabD/lysophospholipase-like"/>
    <property type="match status" value="1"/>
</dbReference>
<name>A0AA36DCS3_9BILA</name>
<dbReference type="InterPro" id="IPR002641">
    <property type="entry name" value="PNPLA_dom"/>
</dbReference>
<dbReference type="GO" id="GO:0005737">
    <property type="term" value="C:cytoplasm"/>
    <property type="evidence" value="ECO:0007669"/>
    <property type="project" value="TreeGrafter"/>
</dbReference>
<keyword evidence="2" id="KW-0378">Hydrolase</keyword>
<comment type="caution">
    <text evidence="2">Lacks conserved residue(s) required for the propagation of feature annotation.</text>
</comment>
<dbReference type="InterPro" id="IPR016035">
    <property type="entry name" value="Acyl_Trfase/lysoPLipase"/>
</dbReference>
<keyword evidence="1 2" id="KW-0443">Lipid metabolism</keyword>
<evidence type="ECO:0000313" key="6">
    <source>
        <dbReference type="Proteomes" id="UP001177023"/>
    </source>
</evidence>
<feature type="region of interest" description="Disordered" evidence="3">
    <location>
        <begin position="477"/>
        <end position="517"/>
    </location>
</feature>
<dbReference type="GO" id="GO:0016020">
    <property type="term" value="C:membrane"/>
    <property type="evidence" value="ECO:0007669"/>
    <property type="project" value="TreeGrafter"/>
</dbReference>
<evidence type="ECO:0000256" key="2">
    <source>
        <dbReference type="PROSITE-ProRule" id="PRU01161"/>
    </source>
</evidence>
<dbReference type="PANTHER" id="PTHR12406:SF41">
    <property type="entry name" value="BRUMMER, ISOFORM B-RELATED"/>
    <property type="match status" value="1"/>
</dbReference>
<comment type="caution">
    <text evidence="5">The sequence shown here is derived from an EMBL/GenBank/DDBJ whole genome shotgun (WGS) entry which is preliminary data.</text>
</comment>
<dbReference type="GO" id="GO:0019433">
    <property type="term" value="P:triglyceride catabolic process"/>
    <property type="evidence" value="ECO:0007669"/>
    <property type="project" value="TreeGrafter"/>
</dbReference>
<dbReference type="Pfam" id="PF01734">
    <property type="entry name" value="Patatin"/>
    <property type="match status" value="1"/>
</dbReference>
<feature type="domain" description="PNPLA" evidence="4">
    <location>
        <begin position="13"/>
        <end position="181"/>
    </location>
</feature>
<feature type="non-terminal residue" evidence="5">
    <location>
        <position position="1"/>
    </location>
</feature>
<dbReference type="GO" id="GO:0055088">
    <property type="term" value="P:lipid homeostasis"/>
    <property type="evidence" value="ECO:0007669"/>
    <property type="project" value="TreeGrafter"/>
</dbReference>
<protein>
    <recommendedName>
        <fullName evidence="4">PNPLA domain-containing protein</fullName>
    </recommendedName>
</protein>
<evidence type="ECO:0000313" key="5">
    <source>
        <dbReference type="EMBL" id="CAJ0584005.1"/>
    </source>
</evidence>
<dbReference type="CDD" id="cd07204">
    <property type="entry name" value="Pat_PNPLA_like"/>
    <property type="match status" value="1"/>
</dbReference>
<keyword evidence="6" id="KW-1185">Reference proteome</keyword>
<feature type="short sequence motif" description="GXSXG" evidence="2">
    <location>
        <begin position="47"/>
        <end position="51"/>
    </location>
</feature>
<dbReference type="InterPro" id="IPR033562">
    <property type="entry name" value="PLPL"/>
</dbReference>
<dbReference type="PANTHER" id="PTHR12406">
    <property type="entry name" value="CALCIUM-INDEPENDENT PHOSPHOLIPASE A2 IPLA2 -RELATED"/>
    <property type="match status" value="1"/>
</dbReference>
<dbReference type="Gene3D" id="3.40.1090.10">
    <property type="entry name" value="Cytosolic phospholipase A2 catalytic domain"/>
    <property type="match status" value="2"/>
</dbReference>
<evidence type="ECO:0000259" key="4">
    <source>
        <dbReference type="PROSITE" id="PS51635"/>
    </source>
</evidence>
<feature type="active site" description="Proton acceptor" evidence="2">
    <location>
        <position position="168"/>
    </location>
</feature>
<gene>
    <name evidence="5" type="ORF">MSPICULIGERA_LOCUS22073</name>
</gene>
<feature type="short sequence motif" description="DGA/G" evidence="2">
    <location>
        <begin position="168"/>
        <end position="170"/>
    </location>
</feature>
<feature type="compositionally biased region" description="Low complexity" evidence="3">
    <location>
        <begin position="484"/>
        <end position="494"/>
    </location>
</feature>
<dbReference type="AlphaFoldDB" id="A0AA36DCS3"/>
<feature type="active site" description="Nucleophile" evidence="2">
    <location>
        <position position="49"/>
    </location>
</feature>
<organism evidence="5 6">
    <name type="scientific">Mesorhabditis spiculigera</name>
    <dbReference type="NCBI Taxonomy" id="96644"/>
    <lineage>
        <taxon>Eukaryota</taxon>
        <taxon>Metazoa</taxon>
        <taxon>Ecdysozoa</taxon>
        <taxon>Nematoda</taxon>
        <taxon>Chromadorea</taxon>
        <taxon>Rhabditida</taxon>
        <taxon>Rhabditina</taxon>
        <taxon>Rhabditomorpha</taxon>
        <taxon>Rhabditoidea</taxon>
        <taxon>Rhabditidae</taxon>
        <taxon>Mesorhabditinae</taxon>
        <taxon>Mesorhabditis</taxon>
    </lineage>
</organism>
<proteinExistence type="predicted"/>
<sequence length="702" mass="77882">MTLVNSDPSRMNLSFSGCGFLCLYHGGVAAAIKEYAPQLIQENTISGASAGAIVAAALVTNVCISQATSTMLRIVREARSSSLGVISPNFDLMGLVREEIKRYLPPDAYIKCSARLKISVTRWSDKKNVILDDFSSNDELVDAITCSCFIPGVCGVILPTFRGEKYLDGGFSDNLPQFDDHTVTVSPFSGESDICPPDWESASFFGMMYSETSIRFTTMNLFRLIAVLMPPTLEDCTKMCLQGFSDTVRFLTKNSMAPCIKCLTIQTNMAHPMPNPPPSQASMISNTSSSETARAFSPPIRSKTRTANHAAHAARRKLDSECDTCGDSEHMHNAEDLVFPSIIQRTFDEARKAEETFLKWLCSFWVIKCTRMAFGISKYPLDVMILFAKRITSYIRSIAIPQWLYNKFAEIVDLIYQEIDKQRNQLSAKFSCQLAVTQTGYEMGAQISHKEHFGEIELNEDARRELAVLREKEKKLGQKKLSRTSRSSRTSMDQSDSRKASVISRSPTIGSQHAEEDSISQAIEYTNTHDAVYAFHYVDENNKVRNVELFNMDNNQLSPPLPALNRGVSNPLPEEDEEDYEMEEALPSTSSLPVPIIEKKGDENDSGLSVEESAASSKRDACCSPVRHLSLSRTRGSHQKRGAAALQPSRKSQVVSVRDLAASSDSDGEAGETFFVPRGRQRTTSLEYEGDPEQSDNEPKSS</sequence>
<evidence type="ECO:0000256" key="3">
    <source>
        <dbReference type="SAM" id="MobiDB-lite"/>
    </source>
</evidence>
<reference evidence="5" key="1">
    <citation type="submission" date="2023-06" db="EMBL/GenBank/DDBJ databases">
        <authorList>
            <person name="Delattre M."/>
        </authorList>
    </citation>
    <scope>NUCLEOTIDE SEQUENCE</scope>
    <source>
        <strain evidence="5">AF72</strain>
    </source>
</reference>
<dbReference type="EMBL" id="CATQJA010002665">
    <property type="protein sequence ID" value="CAJ0584005.1"/>
    <property type="molecule type" value="Genomic_DNA"/>
</dbReference>
<dbReference type="GO" id="GO:0005811">
    <property type="term" value="C:lipid droplet"/>
    <property type="evidence" value="ECO:0007669"/>
    <property type="project" value="TreeGrafter"/>
</dbReference>
<keyword evidence="2" id="KW-0442">Lipid degradation</keyword>
<feature type="compositionally biased region" description="Acidic residues" evidence="3">
    <location>
        <begin position="573"/>
        <end position="584"/>
    </location>
</feature>
<feature type="region of interest" description="Disordered" evidence="3">
    <location>
        <begin position="556"/>
        <end position="702"/>
    </location>
</feature>
<dbReference type="Proteomes" id="UP001177023">
    <property type="component" value="Unassembled WGS sequence"/>
</dbReference>
<accession>A0AA36DCS3</accession>